<keyword evidence="3" id="KW-1185">Reference proteome</keyword>
<sequence length="406" mass="43169">MRQADIDDLGARIFQHGDTVIPQLCNLGRQAVDAVFARDADGLAANIAGQGGFEIGHGQIGTCRILGVGAGHGGQHNRCVAHVLGHRARLIQRGSIGDNAPARDAAIGRLDAGDAGEGRRLADRAAGIRAGGGQTQIGRNRRSRATRRAAGRQRRIAARRAPRVHRRAIDRGFVGRAHGEFVHVQLAQHHRAITEQFAGDGRFVFRLEPRQNAGCRLACDAFGREQVFDAQRDAAHIGRIARFQARIGGICLRAGNVGRLVDIGVQRIRAFDRADIAVGQLAAGQFAFAQQVACGGDGQFTDIGHSTTFGTAKNPSRASGALARTAACCSPSVTMSSRRFRRMGVTEVIGSTPSTSTSFSCSMNPRIAENSEASAGRASGSTRIRASFATRRAVSMSIDMLFSNCD</sequence>
<evidence type="ECO:0000256" key="1">
    <source>
        <dbReference type="SAM" id="MobiDB-lite"/>
    </source>
</evidence>
<gene>
    <name evidence="2" type="ordered locus">KVU_1964</name>
</gene>
<dbReference type="eggNOG" id="COG3279">
    <property type="taxonomic scope" value="Bacteria"/>
</dbReference>
<evidence type="ECO:0000313" key="2">
    <source>
        <dbReference type="EMBL" id="AEM41803.1"/>
    </source>
</evidence>
<dbReference type="AlphaFoldDB" id="F9Y4R9"/>
<dbReference type="Proteomes" id="UP000000692">
    <property type="component" value="Chromosome"/>
</dbReference>
<proteinExistence type="predicted"/>
<organism evidence="2 3">
    <name type="scientific">Ketogulonicigenium vulgare (strain WSH-001)</name>
    <dbReference type="NCBI Taxonomy" id="759362"/>
    <lineage>
        <taxon>Bacteria</taxon>
        <taxon>Pseudomonadati</taxon>
        <taxon>Pseudomonadota</taxon>
        <taxon>Alphaproteobacteria</taxon>
        <taxon>Rhodobacterales</taxon>
        <taxon>Roseobacteraceae</taxon>
        <taxon>Ketogulonicigenium</taxon>
    </lineage>
</organism>
<dbReference type="KEGG" id="kvl:KVU_1964"/>
<accession>F9Y4R9</accession>
<dbReference type="EMBL" id="CP002018">
    <property type="protein sequence ID" value="AEM41803.1"/>
    <property type="molecule type" value="Genomic_DNA"/>
</dbReference>
<feature type="compositionally biased region" description="Basic residues" evidence="1">
    <location>
        <begin position="139"/>
        <end position="152"/>
    </location>
</feature>
<evidence type="ECO:0000313" key="3">
    <source>
        <dbReference type="Proteomes" id="UP000000692"/>
    </source>
</evidence>
<reference evidence="2 3" key="1">
    <citation type="journal article" date="2011" name="J. Bacteriol.">
        <title>Complete genome sequence of the industrial strain Ketogulonicigenium vulgare WSH-001.</title>
        <authorList>
            <person name="Liu L."/>
            <person name="Li Y."/>
            <person name="Zhang J."/>
            <person name="Zhou Z."/>
            <person name="Liu J."/>
            <person name="Li X."/>
            <person name="Zhou J."/>
            <person name="Du G."/>
            <person name="Wang L."/>
            <person name="Chen J."/>
        </authorList>
    </citation>
    <scope>NUCLEOTIDE SEQUENCE [LARGE SCALE GENOMIC DNA]</scope>
    <source>
        <strain evidence="2 3">WSH-001</strain>
    </source>
</reference>
<name>F9Y4R9_KETVW</name>
<protein>
    <submittedName>
        <fullName evidence="2">Uncharacterized protein</fullName>
    </submittedName>
</protein>
<feature type="region of interest" description="Disordered" evidence="1">
    <location>
        <begin position="130"/>
        <end position="152"/>
    </location>
</feature>
<dbReference type="HOGENOM" id="CLU_677534_0_0_5"/>